<accession>A0A7M4DI77</accession>
<evidence type="ECO:0000313" key="3">
    <source>
        <dbReference type="Proteomes" id="UP000419743"/>
    </source>
</evidence>
<dbReference type="Proteomes" id="UP000419743">
    <property type="component" value="Unassembled WGS sequence"/>
</dbReference>
<dbReference type="AlphaFoldDB" id="A0A7M4DI77"/>
<dbReference type="EMBL" id="CACRYJ010000025">
    <property type="protein sequence ID" value="VZO36641.1"/>
    <property type="molecule type" value="Genomic_DNA"/>
</dbReference>
<gene>
    <name evidence="2" type="ORF">HALOF300_01828</name>
</gene>
<evidence type="ECO:0000313" key="2">
    <source>
        <dbReference type="EMBL" id="VZO36641.1"/>
    </source>
</evidence>
<proteinExistence type="predicted"/>
<dbReference type="RefSeq" id="WP_156740640.1">
    <property type="nucleotide sequence ID" value="NZ_CACRYJ010000025.1"/>
</dbReference>
<protein>
    <submittedName>
        <fullName evidence="2">Colanic acid biosynthesis protein</fullName>
    </submittedName>
</protein>
<organism evidence="2 3">
    <name type="scientific">Occultella aeris</name>
    <dbReference type="NCBI Taxonomy" id="2761496"/>
    <lineage>
        <taxon>Bacteria</taxon>
        <taxon>Bacillati</taxon>
        <taxon>Actinomycetota</taxon>
        <taxon>Actinomycetes</taxon>
        <taxon>Micrococcales</taxon>
        <taxon>Ruaniaceae</taxon>
        <taxon>Occultella</taxon>
    </lineage>
</organism>
<dbReference type="PANTHER" id="PTHR36836:SF1">
    <property type="entry name" value="COLANIC ACID BIOSYNTHESIS PROTEIN WCAK"/>
    <property type="match status" value="1"/>
</dbReference>
<dbReference type="Pfam" id="PF04230">
    <property type="entry name" value="PS_pyruv_trans"/>
    <property type="match status" value="1"/>
</dbReference>
<evidence type="ECO:0000259" key="1">
    <source>
        <dbReference type="Pfam" id="PF04230"/>
    </source>
</evidence>
<dbReference type="InterPro" id="IPR007345">
    <property type="entry name" value="Polysacch_pyruvyl_Trfase"/>
</dbReference>
<feature type="domain" description="Polysaccharide pyruvyl transferase" evidence="1">
    <location>
        <begin position="134"/>
        <end position="353"/>
    </location>
</feature>
<dbReference type="PANTHER" id="PTHR36836">
    <property type="entry name" value="COLANIC ACID BIOSYNTHESIS PROTEIN WCAK"/>
    <property type="match status" value="1"/>
</dbReference>
<reference evidence="2 3" key="1">
    <citation type="submission" date="2019-11" db="EMBL/GenBank/DDBJ databases">
        <authorList>
            <person name="Criscuolo A."/>
        </authorList>
    </citation>
    <scope>NUCLEOTIDE SEQUENCE [LARGE SCALE GENOMIC DNA]</scope>
    <source>
        <strain evidence="2">CIP111667</strain>
    </source>
</reference>
<sequence length="434" mass="46993">MGDLTHTSYMPELRLVLAGTGLDNDNRGVEALGRSVIDAVVNDGRTARLSILDNGWGVRPSGTVAGSLPAEFVGARLSRRWHRPESWMQIRVAQAVGGLSNPVARRFSEAAALLDLSAGDSFTDLYGKTRLDMIAAPKSAAIRAGLPLVFLPQTYGPFNTTYGRRTARRLVRSAALAYSRDAWSHQQLLELAGPEADVSRLREGVDVAFALDQQRPAEPVAAEIEARSDDVVAGVNVSGLLYGRERQERFGIAGDYAATMTTLVRALINDGAHVMFVPHVHGGWGESDLAAARGIVENLTESERVRTSLVPSELRASELKWCIARSAWFIGSRMHATIAALSSATPAFGYAYSDKTLGVFATCEMQDHVADARAVAGDEAVRRAVQSFRSRELTRSTLQRTTPPVIQRARAQIHEVLDDVAEWSGSSQSARTIA</sequence>
<name>A0A7M4DI77_9MICO</name>
<keyword evidence="3" id="KW-1185">Reference proteome</keyword>
<comment type="caution">
    <text evidence="2">The sequence shown here is derived from an EMBL/GenBank/DDBJ whole genome shotgun (WGS) entry which is preliminary data.</text>
</comment>